<dbReference type="Proteomes" id="UP000006190">
    <property type="component" value="Unassembled WGS sequence"/>
</dbReference>
<dbReference type="InterPro" id="IPR050101">
    <property type="entry name" value="CinA"/>
</dbReference>
<accession>H3NGQ2</accession>
<dbReference type="InterPro" id="IPR036425">
    <property type="entry name" value="MoaB/Mog-like_dom_sf"/>
</dbReference>
<dbReference type="STRING" id="883113.HMPREF9708_00041"/>
<dbReference type="OrthoDB" id="9801454at2"/>
<dbReference type="PANTHER" id="PTHR13939:SF0">
    <property type="entry name" value="NMN AMIDOHYDROLASE-LIKE PROTEIN YFAY"/>
    <property type="match status" value="1"/>
</dbReference>
<dbReference type="EMBL" id="AGEG01000001">
    <property type="protein sequence ID" value="EHR38331.1"/>
    <property type="molecule type" value="Genomic_DNA"/>
</dbReference>
<dbReference type="eggNOG" id="COG1546">
    <property type="taxonomic scope" value="Bacteria"/>
</dbReference>
<dbReference type="Gene3D" id="3.30.70.2860">
    <property type="match status" value="1"/>
</dbReference>
<reference evidence="3 4" key="1">
    <citation type="submission" date="2012-01" db="EMBL/GenBank/DDBJ databases">
        <title>The Genome Sequence of Facklamia languida CCUG 37842.</title>
        <authorList>
            <consortium name="The Broad Institute Genome Sequencing Platform"/>
            <person name="Earl A."/>
            <person name="Ward D."/>
            <person name="Feldgarden M."/>
            <person name="Gevers D."/>
            <person name="Huys G."/>
            <person name="Young S.K."/>
            <person name="Zeng Q."/>
            <person name="Gargeya S."/>
            <person name="Fitzgerald M."/>
            <person name="Haas B."/>
            <person name="Abouelleil A."/>
            <person name="Alvarado L."/>
            <person name="Arachchi H.M."/>
            <person name="Berlin A."/>
            <person name="Chapman S.B."/>
            <person name="Gearin G."/>
            <person name="Goldberg J."/>
            <person name="Griggs A."/>
            <person name="Gujja S."/>
            <person name="Hansen M."/>
            <person name="Heiman D."/>
            <person name="Howarth C."/>
            <person name="Larimer J."/>
            <person name="Lui A."/>
            <person name="MacDonald P.J.P."/>
            <person name="McCowen C."/>
            <person name="Montmayeur A."/>
            <person name="Murphy C."/>
            <person name="Neiman D."/>
            <person name="Pearson M."/>
            <person name="Priest M."/>
            <person name="Roberts A."/>
            <person name="Saif S."/>
            <person name="Shea T."/>
            <person name="Sisk P."/>
            <person name="Stolte C."/>
            <person name="Sykes S."/>
            <person name="Wortman J."/>
            <person name="Nusbaum C."/>
            <person name="Birren B."/>
        </authorList>
    </citation>
    <scope>NUCLEOTIDE SEQUENCE [LARGE SCALE GENOMIC DNA]</scope>
    <source>
        <strain evidence="3 4">CCUG 37842</strain>
    </source>
</reference>
<dbReference type="HOGENOM" id="CLU_030805_9_3_9"/>
<dbReference type="NCBIfam" id="TIGR00200">
    <property type="entry name" value="cinA_nterm"/>
    <property type="match status" value="1"/>
</dbReference>
<dbReference type="InterPro" id="IPR008136">
    <property type="entry name" value="CinA_C"/>
</dbReference>
<evidence type="ECO:0000256" key="1">
    <source>
        <dbReference type="HAMAP-Rule" id="MF_00226"/>
    </source>
</evidence>
<evidence type="ECO:0000259" key="2">
    <source>
        <dbReference type="SMART" id="SM00852"/>
    </source>
</evidence>
<dbReference type="Pfam" id="PF00994">
    <property type="entry name" value="MoCF_biosynth"/>
    <property type="match status" value="1"/>
</dbReference>
<feature type="domain" description="MoaB/Mog" evidence="2">
    <location>
        <begin position="4"/>
        <end position="171"/>
    </location>
</feature>
<protein>
    <recommendedName>
        <fullName evidence="1">Putative competence-damage inducible protein</fullName>
    </recommendedName>
</protein>
<dbReference type="NCBIfam" id="TIGR00199">
    <property type="entry name" value="PncC_domain"/>
    <property type="match status" value="1"/>
</dbReference>
<dbReference type="Pfam" id="PF02464">
    <property type="entry name" value="CinA"/>
    <property type="match status" value="1"/>
</dbReference>
<name>H3NGQ2_9LACT</name>
<dbReference type="InterPro" id="IPR008135">
    <property type="entry name" value="Competence-induced_CinA"/>
</dbReference>
<sequence>MRAEIIAVGSELLRGQIMNTDAYEIARRLSQLGIDCLNQQVVGDDRQAISQALSLAHQRADLVILTGGLGPTLDDLTKEVLADYLGVDLVVNTSQWDYIQSYLKQRGRLPNDRDQRQAWTFAGGHCFTTQQGLACGSLYQAGATTFICLPGPPQELISLLDLSVIPYLQDQVDLEETQAILTLNFAGLGESQVMQALRPWSEHIDNPVLGIYAKPLHIQVTLRAKGTSQAACQQVNQRLAQEIIQALQPYYLGQGDQVSLASHVLARFKDREWTLATCESLTGGGLASELTAVAGASQVVKAGFVVYQVASKVDLLGIDPDLIEQESVYSHACAQAMAQKALNQAGTDYAVSLTGVAGPGPDQGHPAGEVYIAIASRHQPVQSQVYLFPARSRAYIRQMSVQQALWQLIQVLGSSCEE</sequence>
<dbReference type="SMART" id="SM00852">
    <property type="entry name" value="MoCF_biosynth"/>
    <property type="match status" value="1"/>
</dbReference>
<dbReference type="SUPFAM" id="SSF142433">
    <property type="entry name" value="CinA-like"/>
    <property type="match status" value="1"/>
</dbReference>
<organism evidence="3 4">
    <name type="scientific">Facklamia languida CCUG 37842</name>
    <dbReference type="NCBI Taxonomy" id="883113"/>
    <lineage>
        <taxon>Bacteria</taxon>
        <taxon>Bacillati</taxon>
        <taxon>Bacillota</taxon>
        <taxon>Bacilli</taxon>
        <taxon>Lactobacillales</taxon>
        <taxon>Aerococcaceae</taxon>
        <taxon>Facklamia</taxon>
    </lineage>
</organism>
<dbReference type="NCBIfam" id="NF001813">
    <property type="entry name" value="PRK00549.1"/>
    <property type="match status" value="1"/>
</dbReference>
<evidence type="ECO:0000313" key="3">
    <source>
        <dbReference type="EMBL" id="EHR38331.1"/>
    </source>
</evidence>
<comment type="similarity">
    <text evidence="1">Belongs to the CinA family.</text>
</comment>
<dbReference type="AlphaFoldDB" id="H3NGQ2"/>
<dbReference type="CDD" id="cd00885">
    <property type="entry name" value="cinA"/>
    <property type="match status" value="1"/>
</dbReference>
<comment type="caution">
    <text evidence="3">The sequence shown here is derived from an EMBL/GenBank/DDBJ whole genome shotgun (WGS) entry which is preliminary data.</text>
</comment>
<dbReference type="RefSeq" id="WP_006307889.1">
    <property type="nucleotide sequence ID" value="NZ_JH601133.1"/>
</dbReference>
<dbReference type="PATRIC" id="fig|883113.3.peg.42"/>
<dbReference type="Gene3D" id="3.40.980.10">
    <property type="entry name" value="MoaB/Mog-like domain"/>
    <property type="match status" value="1"/>
</dbReference>
<dbReference type="SUPFAM" id="SSF53218">
    <property type="entry name" value="Molybdenum cofactor biosynthesis proteins"/>
    <property type="match status" value="1"/>
</dbReference>
<dbReference type="PANTHER" id="PTHR13939">
    <property type="entry name" value="NICOTINAMIDE-NUCLEOTIDE AMIDOHYDROLASE PNCC"/>
    <property type="match status" value="1"/>
</dbReference>
<dbReference type="Pfam" id="PF18146">
    <property type="entry name" value="CinA_KH"/>
    <property type="match status" value="1"/>
</dbReference>
<dbReference type="InterPro" id="IPR001453">
    <property type="entry name" value="MoaB/Mog_dom"/>
</dbReference>
<keyword evidence="4" id="KW-1185">Reference proteome</keyword>
<dbReference type="InterPro" id="IPR041424">
    <property type="entry name" value="CinA_KH"/>
</dbReference>
<evidence type="ECO:0000313" key="4">
    <source>
        <dbReference type="Proteomes" id="UP000006190"/>
    </source>
</evidence>
<dbReference type="PIRSF" id="PIRSF006728">
    <property type="entry name" value="CinA"/>
    <property type="match status" value="1"/>
</dbReference>
<dbReference type="Gene3D" id="3.90.950.20">
    <property type="entry name" value="CinA-like"/>
    <property type="match status" value="1"/>
</dbReference>
<gene>
    <name evidence="1" type="primary">cinA</name>
    <name evidence="3" type="ORF">HMPREF9708_00041</name>
</gene>
<dbReference type="eggNOG" id="COG1058">
    <property type="taxonomic scope" value="Bacteria"/>
</dbReference>
<dbReference type="HAMAP" id="MF_00226_B">
    <property type="entry name" value="CinA_B"/>
    <property type="match status" value="1"/>
</dbReference>
<dbReference type="InterPro" id="IPR036653">
    <property type="entry name" value="CinA-like_C"/>
</dbReference>
<proteinExistence type="inferred from homology"/>